<accession>A0A139WH06</accession>
<evidence type="ECO:0000313" key="1">
    <source>
        <dbReference type="EMBL" id="KYB27125.1"/>
    </source>
</evidence>
<gene>
    <name evidence="1" type="primary">AUGUSTUS-3.0.2_33322</name>
    <name evidence="1" type="ORF">TcasGA2_TC033322</name>
</gene>
<reference evidence="1 2" key="2">
    <citation type="journal article" date="2010" name="Nucleic Acids Res.">
        <title>BeetleBase in 2010: revisions to provide comprehensive genomic information for Tribolium castaneum.</title>
        <authorList>
            <person name="Kim H.S."/>
            <person name="Murphy T."/>
            <person name="Xia J."/>
            <person name="Caragea D."/>
            <person name="Park Y."/>
            <person name="Beeman R.W."/>
            <person name="Lorenzen M.D."/>
            <person name="Butcher S."/>
            <person name="Manak J.R."/>
            <person name="Brown S.J."/>
        </authorList>
    </citation>
    <scope>GENOME REANNOTATION</scope>
    <source>
        <strain evidence="1 2">Georgia GA2</strain>
    </source>
</reference>
<organism evidence="1 2">
    <name type="scientific">Tribolium castaneum</name>
    <name type="common">Red flour beetle</name>
    <dbReference type="NCBI Taxonomy" id="7070"/>
    <lineage>
        <taxon>Eukaryota</taxon>
        <taxon>Metazoa</taxon>
        <taxon>Ecdysozoa</taxon>
        <taxon>Arthropoda</taxon>
        <taxon>Hexapoda</taxon>
        <taxon>Insecta</taxon>
        <taxon>Pterygota</taxon>
        <taxon>Neoptera</taxon>
        <taxon>Endopterygota</taxon>
        <taxon>Coleoptera</taxon>
        <taxon>Polyphaga</taxon>
        <taxon>Cucujiformia</taxon>
        <taxon>Tenebrionidae</taxon>
        <taxon>Tenebrionidae incertae sedis</taxon>
        <taxon>Tribolium</taxon>
    </lineage>
</organism>
<dbReference type="InParanoid" id="A0A139WH06"/>
<dbReference type="AlphaFoldDB" id="A0A139WH06"/>
<dbReference type="EMBL" id="KQ971344">
    <property type="protein sequence ID" value="KYB27125.1"/>
    <property type="molecule type" value="Genomic_DNA"/>
</dbReference>
<evidence type="ECO:0000313" key="2">
    <source>
        <dbReference type="Proteomes" id="UP000007266"/>
    </source>
</evidence>
<dbReference type="PROSITE" id="PS51257">
    <property type="entry name" value="PROKAR_LIPOPROTEIN"/>
    <property type="match status" value="1"/>
</dbReference>
<keyword evidence="2" id="KW-1185">Reference proteome</keyword>
<proteinExistence type="predicted"/>
<reference evidence="1 2" key="1">
    <citation type="journal article" date="2008" name="Nature">
        <title>The genome of the model beetle and pest Tribolium castaneum.</title>
        <authorList>
            <consortium name="Tribolium Genome Sequencing Consortium"/>
            <person name="Richards S."/>
            <person name="Gibbs R.A."/>
            <person name="Weinstock G.M."/>
            <person name="Brown S.J."/>
            <person name="Denell R."/>
            <person name="Beeman R.W."/>
            <person name="Gibbs R."/>
            <person name="Beeman R.W."/>
            <person name="Brown S.J."/>
            <person name="Bucher G."/>
            <person name="Friedrich M."/>
            <person name="Grimmelikhuijzen C.J."/>
            <person name="Klingler M."/>
            <person name="Lorenzen M."/>
            <person name="Richards S."/>
            <person name="Roth S."/>
            <person name="Schroder R."/>
            <person name="Tautz D."/>
            <person name="Zdobnov E.M."/>
            <person name="Muzny D."/>
            <person name="Gibbs R.A."/>
            <person name="Weinstock G.M."/>
            <person name="Attaway T."/>
            <person name="Bell S."/>
            <person name="Buhay C.J."/>
            <person name="Chandrabose M.N."/>
            <person name="Chavez D."/>
            <person name="Clerk-Blankenburg K.P."/>
            <person name="Cree A."/>
            <person name="Dao M."/>
            <person name="Davis C."/>
            <person name="Chacko J."/>
            <person name="Dinh H."/>
            <person name="Dugan-Rocha S."/>
            <person name="Fowler G."/>
            <person name="Garner T.T."/>
            <person name="Garnes J."/>
            <person name="Gnirke A."/>
            <person name="Hawes A."/>
            <person name="Hernandez J."/>
            <person name="Hines S."/>
            <person name="Holder M."/>
            <person name="Hume J."/>
            <person name="Jhangiani S.N."/>
            <person name="Joshi V."/>
            <person name="Khan Z.M."/>
            <person name="Jackson L."/>
            <person name="Kovar C."/>
            <person name="Kowis A."/>
            <person name="Lee S."/>
            <person name="Lewis L.R."/>
            <person name="Margolis J."/>
            <person name="Morgan M."/>
            <person name="Nazareth L.V."/>
            <person name="Nguyen N."/>
            <person name="Okwuonu G."/>
            <person name="Parker D."/>
            <person name="Richards S."/>
            <person name="Ruiz S.J."/>
            <person name="Santibanez J."/>
            <person name="Savard J."/>
            <person name="Scherer S.E."/>
            <person name="Schneider B."/>
            <person name="Sodergren E."/>
            <person name="Tautz D."/>
            <person name="Vattahil S."/>
            <person name="Villasana D."/>
            <person name="White C.S."/>
            <person name="Wright R."/>
            <person name="Park Y."/>
            <person name="Beeman R.W."/>
            <person name="Lord J."/>
            <person name="Oppert B."/>
            <person name="Lorenzen M."/>
            <person name="Brown S."/>
            <person name="Wang L."/>
            <person name="Savard J."/>
            <person name="Tautz D."/>
            <person name="Richards S."/>
            <person name="Weinstock G."/>
            <person name="Gibbs R.A."/>
            <person name="Liu Y."/>
            <person name="Worley K."/>
            <person name="Weinstock G."/>
            <person name="Elsik C.G."/>
            <person name="Reese J.T."/>
            <person name="Elhaik E."/>
            <person name="Landan G."/>
            <person name="Graur D."/>
            <person name="Arensburger P."/>
            <person name="Atkinson P."/>
            <person name="Beeman R.W."/>
            <person name="Beidler J."/>
            <person name="Brown S.J."/>
            <person name="Demuth J.P."/>
            <person name="Drury D.W."/>
            <person name="Du Y.Z."/>
            <person name="Fujiwara H."/>
            <person name="Lorenzen M."/>
            <person name="Maselli V."/>
            <person name="Osanai M."/>
            <person name="Park Y."/>
            <person name="Robertson H.M."/>
            <person name="Tu Z."/>
            <person name="Wang J.J."/>
            <person name="Wang S."/>
            <person name="Richards S."/>
            <person name="Song H."/>
            <person name="Zhang L."/>
            <person name="Sodergren E."/>
            <person name="Werner D."/>
            <person name="Stanke M."/>
            <person name="Morgenstern B."/>
            <person name="Solovyev V."/>
            <person name="Kosarev P."/>
            <person name="Brown G."/>
            <person name="Chen H.C."/>
            <person name="Ermolaeva O."/>
            <person name="Hlavina W."/>
            <person name="Kapustin Y."/>
            <person name="Kiryutin B."/>
            <person name="Kitts P."/>
            <person name="Maglott D."/>
            <person name="Pruitt K."/>
            <person name="Sapojnikov V."/>
            <person name="Souvorov A."/>
            <person name="Mackey A.J."/>
            <person name="Waterhouse R.M."/>
            <person name="Wyder S."/>
            <person name="Zdobnov E.M."/>
            <person name="Zdobnov E.M."/>
            <person name="Wyder S."/>
            <person name="Kriventseva E.V."/>
            <person name="Kadowaki T."/>
            <person name="Bork P."/>
            <person name="Aranda M."/>
            <person name="Bao R."/>
            <person name="Beermann A."/>
            <person name="Berns N."/>
            <person name="Bolognesi R."/>
            <person name="Bonneton F."/>
            <person name="Bopp D."/>
            <person name="Brown S.J."/>
            <person name="Bucher G."/>
            <person name="Butts T."/>
            <person name="Chaumot A."/>
            <person name="Denell R.E."/>
            <person name="Ferrier D.E."/>
            <person name="Friedrich M."/>
            <person name="Gordon C.M."/>
            <person name="Jindra M."/>
            <person name="Klingler M."/>
            <person name="Lan Q."/>
            <person name="Lattorff H.M."/>
            <person name="Laudet V."/>
            <person name="von Levetsow C."/>
            <person name="Liu Z."/>
            <person name="Lutz R."/>
            <person name="Lynch J.A."/>
            <person name="da Fonseca R.N."/>
            <person name="Posnien N."/>
            <person name="Reuter R."/>
            <person name="Roth S."/>
            <person name="Savard J."/>
            <person name="Schinko J.B."/>
            <person name="Schmitt C."/>
            <person name="Schoppmeier M."/>
            <person name="Schroder R."/>
            <person name="Shippy T.D."/>
            <person name="Simonnet F."/>
            <person name="Marques-Souza H."/>
            <person name="Tautz D."/>
            <person name="Tomoyasu Y."/>
            <person name="Trauner J."/>
            <person name="Van der Zee M."/>
            <person name="Vervoort M."/>
            <person name="Wittkopp N."/>
            <person name="Wimmer E.A."/>
            <person name="Yang X."/>
            <person name="Jones A.K."/>
            <person name="Sattelle D.B."/>
            <person name="Ebert P.R."/>
            <person name="Nelson D."/>
            <person name="Scott J.G."/>
            <person name="Beeman R.W."/>
            <person name="Muthukrishnan S."/>
            <person name="Kramer K.J."/>
            <person name="Arakane Y."/>
            <person name="Beeman R.W."/>
            <person name="Zhu Q."/>
            <person name="Hogenkamp D."/>
            <person name="Dixit R."/>
            <person name="Oppert B."/>
            <person name="Jiang H."/>
            <person name="Zou Z."/>
            <person name="Marshall J."/>
            <person name="Elpidina E."/>
            <person name="Vinokurov K."/>
            <person name="Oppert C."/>
            <person name="Zou Z."/>
            <person name="Evans J."/>
            <person name="Lu Z."/>
            <person name="Zhao P."/>
            <person name="Sumathipala N."/>
            <person name="Altincicek B."/>
            <person name="Vilcinskas A."/>
            <person name="Williams M."/>
            <person name="Hultmark D."/>
            <person name="Hetru C."/>
            <person name="Jiang H."/>
            <person name="Grimmelikhuijzen C.J."/>
            <person name="Hauser F."/>
            <person name="Cazzamali G."/>
            <person name="Williamson M."/>
            <person name="Park Y."/>
            <person name="Li B."/>
            <person name="Tanaka Y."/>
            <person name="Predel R."/>
            <person name="Neupert S."/>
            <person name="Schachtner J."/>
            <person name="Verleyen P."/>
            <person name="Raible F."/>
            <person name="Bork P."/>
            <person name="Friedrich M."/>
            <person name="Walden K.K."/>
            <person name="Robertson H.M."/>
            <person name="Angeli S."/>
            <person name="Foret S."/>
            <person name="Bucher G."/>
            <person name="Schuetz S."/>
            <person name="Maleszka R."/>
            <person name="Wimmer E.A."/>
            <person name="Beeman R.W."/>
            <person name="Lorenzen M."/>
            <person name="Tomoyasu Y."/>
            <person name="Miller S.C."/>
            <person name="Grossmann D."/>
            <person name="Bucher G."/>
        </authorList>
    </citation>
    <scope>NUCLEOTIDE SEQUENCE [LARGE SCALE GENOMIC DNA]</scope>
    <source>
        <strain evidence="1 2">Georgia GA2</strain>
    </source>
</reference>
<sequence length="51" mass="5622">MTLKTDYAPLGHPVCFVLMSLIQSCEAFKVEIGVLTRVNATESIRLANSRP</sequence>
<dbReference type="Proteomes" id="UP000007266">
    <property type="component" value="Linkage group 6"/>
</dbReference>
<name>A0A139WH06_TRICA</name>
<protein>
    <submittedName>
        <fullName evidence="1">Uncharacterized protein</fullName>
    </submittedName>
</protein>